<sequence length="87" mass="9590">MTMPPHPKTQAITHHVPEHLIEALLQATDEFFSAARGGQTRGQRAVEVRAQDRHAGLDSPVQRSVLELVSYSTHSASTSRSKCLARM</sequence>
<name>A0AAE5ZKQ5_CUPNH</name>
<accession>A0AAE5ZKQ5</accession>
<organism evidence="1 2">
    <name type="scientific">Cupriavidus necator (strain ATCC 17699 / DSM 428 / KCTC 22496 / NCIMB 10442 / H16 / Stanier 337)</name>
    <name type="common">Ralstonia eutropha</name>
    <dbReference type="NCBI Taxonomy" id="381666"/>
    <lineage>
        <taxon>Bacteria</taxon>
        <taxon>Pseudomonadati</taxon>
        <taxon>Pseudomonadota</taxon>
        <taxon>Betaproteobacteria</taxon>
        <taxon>Burkholderiales</taxon>
        <taxon>Burkholderiaceae</taxon>
        <taxon>Cupriavidus</taxon>
    </lineage>
</organism>
<geneLocation type="plasmid" evidence="2">
    <name>phg1</name>
</geneLocation>
<dbReference type="AlphaFoldDB" id="A0AAE5ZKQ5"/>
<evidence type="ECO:0000313" key="1">
    <source>
        <dbReference type="EMBL" id="QCC05446.1"/>
    </source>
</evidence>
<dbReference type="Proteomes" id="UP000296079">
    <property type="component" value="Plasmid pHG1"/>
</dbReference>
<reference evidence="1 2" key="1">
    <citation type="submission" date="2019-04" db="EMBL/GenBank/DDBJ databases">
        <title>Long-read de novo sequencing of Cupriavidus necator H16.</title>
        <authorList>
            <person name="Little G.T."/>
            <person name="Ehsaan M."/>
            <person name="Arenas-Lopez C."/>
            <person name="Jawed K."/>
            <person name="Winzer K."/>
            <person name="Kovacs K."/>
            <person name="Malys N."/>
            <person name="Minton N.P."/>
        </authorList>
    </citation>
    <scope>NUCLEOTIDE SEQUENCE [LARGE SCALE GENOMIC DNA]</scope>
    <source>
        <strain evidence="1 2">H16</strain>
        <plasmid evidence="2">phg1</plasmid>
    </source>
</reference>
<keyword evidence="1" id="KW-0614">Plasmid</keyword>
<gene>
    <name evidence="1" type="ORF">E6A55_33200</name>
</gene>
<proteinExistence type="predicted"/>
<dbReference type="EMBL" id="CP039289">
    <property type="protein sequence ID" value="QCC05446.1"/>
    <property type="molecule type" value="Genomic_DNA"/>
</dbReference>
<evidence type="ECO:0000313" key="2">
    <source>
        <dbReference type="Proteomes" id="UP000296079"/>
    </source>
</evidence>
<protein>
    <submittedName>
        <fullName evidence="1">Uncharacterized protein</fullName>
    </submittedName>
</protein>